<dbReference type="Proteomes" id="UP000614200">
    <property type="component" value="Unassembled WGS sequence"/>
</dbReference>
<comment type="caution">
    <text evidence="1">The sequence shown here is derived from an EMBL/GenBank/DDBJ whole genome shotgun (WGS) entry which is preliminary data.</text>
</comment>
<sequence length="65" mass="7900">MNYRERLYQEIESRKHQLKMLEKKGDALICSRISKEIEVLSSELKRYTDFETRKTTHVYSLSHDH</sequence>
<proteinExistence type="predicted"/>
<organism evidence="1 2">
    <name type="scientific">Fusibacter ferrireducens</name>
    <dbReference type="NCBI Taxonomy" id="2785058"/>
    <lineage>
        <taxon>Bacteria</taxon>
        <taxon>Bacillati</taxon>
        <taxon>Bacillota</taxon>
        <taxon>Clostridia</taxon>
        <taxon>Eubacteriales</taxon>
        <taxon>Eubacteriales Family XII. Incertae Sedis</taxon>
        <taxon>Fusibacter</taxon>
    </lineage>
</organism>
<reference evidence="1 2" key="1">
    <citation type="submission" date="2020-11" db="EMBL/GenBank/DDBJ databases">
        <title>Fusibacter basophilias sp. nov.</title>
        <authorList>
            <person name="Qiu D."/>
        </authorList>
    </citation>
    <scope>NUCLEOTIDE SEQUENCE [LARGE SCALE GENOMIC DNA]</scope>
    <source>
        <strain evidence="1 2">Q10-2</strain>
    </source>
</reference>
<keyword evidence="2" id="KW-1185">Reference proteome</keyword>
<evidence type="ECO:0008006" key="3">
    <source>
        <dbReference type="Google" id="ProtNLM"/>
    </source>
</evidence>
<protein>
    <recommendedName>
        <fullName evidence="3">Aspartyl-phosphate phosphatase Spo0E family protein</fullName>
    </recommendedName>
</protein>
<evidence type="ECO:0000313" key="1">
    <source>
        <dbReference type="EMBL" id="MBF4694521.1"/>
    </source>
</evidence>
<evidence type="ECO:0000313" key="2">
    <source>
        <dbReference type="Proteomes" id="UP000614200"/>
    </source>
</evidence>
<dbReference type="RefSeq" id="WP_194702753.1">
    <property type="nucleotide sequence ID" value="NZ_JADKNH010000009.1"/>
</dbReference>
<gene>
    <name evidence="1" type="ORF">ISU02_15530</name>
</gene>
<accession>A0ABR9ZW00</accession>
<name>A0ABR9ZW00_9FIRM</name>
<dbReference type="EMBL" id="JADKNH010000009">
    <property type="protein sequence ID" value="MBF4694521.1"/>
    <property type="molecule type" value="Genomic_DNA"/>
</dbReference>